<dbReference type="RefSeq" id="WP_115060595.1">
    <property type="nucleotide sequence ID" value="NZ_VZUQ01000028.1"/>
</dbReference>
<dbReference type="Proteomes" id="UP000480943">
    <property type="component" value="Unassembled WGS sequence"/>
</dbReference>
<comment type="caution">
    <text evidence="1">The sequence shown here is derived from an EMBL/GenBank/DDBJ whole genome shotgun (WGS) entry which is preliminary data.</text>
</comment>
<organism evidence="1 2">
    <name type="scientific">Photobacterium damselae subsp. damselae</name>
    <name type="common">Listonella damsela</name>
    <dbReference type="NCBI Taxonomy" id="85581"/>
    <lineage>
        <taxon>Bacteria</taxon>
        <taxon>Pseudomonadati</taxon>
        <taxon>Pseudomonadota</taxon>
        <taxon>Gammaproteobacteria</taxon>
        <taxon>Vibrionales</taxon>
        <taxon>Vibrionaceae</taxon>
        <taxon>Photobacterium</taxon>
    </lineage>
</organism>
<gene>
    <name evidence="1" type="ORF">F6450_02930</name>
</gene>
<dbReference type="EMBL" id="VZUQ01000028">
    <property type="protein sequence ID" value="KAB1183804.1"/>
    <property type="molecule type" value="Genomic_DNA"/>
</dbReference>
<sequence>MFEKDLCTALESCLKQGVKRYSGMSGDFFVFSIPHVEKIVSLLKTNPMVVETFDNKAANCGNVRYPINLKSTANNLLLECLEKPIDIVVKNLLNFLASDCSKGVAILAISGIEVGKEIELTSDISIVPFTSLPKSRMTESLDPPYLKLDYHLNRGDLPLHANMATQTIDFGYLAPKAAIIKRVELRPKVYESLDSEHVYIDTSDLKELFDLLTLVKGISSVILGDWFEIDKSVPFFKTHSMSYSIKLPDVFSPNSVLIEEVDIESFKRVISSYFDLKYKVRKQLKIPLNRLNISRRKKNNIDRAIDLGIAYESLFLSDNPNKISLTLRKRVSSFFVKTDCGINMFEFMRTFYSCRSDAAHTGEVQNNYSIKDADTELSVESLLDIADTVISKSIIKIIQERKGVSWW</sequence>
<dbReference type="AlphaFoldDB" id="A0AAD3X0R3"/>
<evidence type="ECO:0000313" key="1">
    <source>
        <dbReference type="EMBL" id="KAB1183804.1"/>
    </source>
</evidence>
<protein>
    <recommendedName>
        <fullName evidence="3">Apea-like HEPN domain-containing protein</fullName>
    </recommendedName>
</protein>
<evidence type="ECO:0008006" key="3">
    <source>
        <dbReference type="Google" id="ProtNLM"/>
    </source>
</evidence>
<accession>A0AAD3X0R3</accession>
<evidence type="ECO:0000313" key="2">
    <source>
        <dbReference type="Proteomes" id="UP000480943"/>
    </source>
</evidence>
<proteinExistence type="predicted"/>
<reference evidence="1 2" key="1">
    <citation type="submission" date="2019-09" db="EMBL/GenBank/DDBJ databases">
        <title>Photobacterium damselae subsp. damselae CDC-2227-81, a human clinical isolate.</title>
        <authorList>
            <person name="Osorio C.R."/>
        </authorList>
    </citation>
    <scope>NUCLEOTIDE SEQUENCE [LARGE SCALE GENOMIC DNA]</scope>
    <source>
        <strain evidence="1 2">CDC-2227-81</strain>
    </source>
</reference>
<name>A0AAD3X0R3_PHODD</name>